<feature type="transmembrane region" description="Helical" evidence="7">
    <location>
        <begin position="317"/>
        <end position="343"/>
    </location>
</feature>
<gene>
    <name evidence="8" type="ORF">LZ012_12200</name>
</gene>
<feature type="transmembrane region" description="Helical" evidence="7">
    <location>
        <begin position="364"/>
        <end position="390"/>
    </location>
</feature>
<keyword evidence="6 7" id="KW-0472">Membrane</keyword>
<feature type="transmembrane region" description="Helical" evidence="7">
    <location>
        <begin position="144"/>
        <end position="164"/>
    </location>
</feature>
<keyword evidence="9" id="KW-1185">Reference proteome</keyword>
<accession>A0ABS9K3K0</accession>
<feature type="transmembrane region" description="Helical" evidence="7">
    <location>
        <begin position="291"/>
        <end position="311"/>
    </location>
</feature>
<feature type="transmembrane region" description="Helical" evidence="7">
    <location>
        <begin position="250"/>
        <end position="270"/>
    </location>
</feature>
<organism evidence="8 9">
    <name type="scientific">Dechloromonas hankyongensis</name>
    <dbReference type="NCBI Taxonomy" id="2908002"/>
    <lineage>
        <taxon>Bacteria</taxon>
        <taxon>Pseudomonadati</taxon>
        <taxon>Pseudomonadota</taxon>
        <taxon>Betaproteobacteria</taxon>
        <taxon>Rhodocyclales</taxon>
        <taxon>Azonexaceae</taxon>
        <taxon>Dechloromonas</taxon>
    </lineage>
</organism>
<feature type="transmembrane region" description="Helical" evidence="7">
    <location>
        <begin position="39"/>
        <end position="64"/>
    </location>
</feature>
<proteinExistence type="inferred from homology"/>
<keyword evidence="4 7" id="KW-0812">Transmembrane</keyword>
<feature type="transmembrane region" description="Helical" evidence="7">
    <location>
        <begin position="111"/>
        <end position="132"/>
    </location>
</feature>
<dbReference type="InterPro" id="IPR050833">
    <property type="entry name" value="Poly_Biosynth_Transport"/>
</dbReference>
<evidence type="ECO:0000256" key="6">
    <source>
        <dbReference type="ARBA" id="ARBA00023136"/>
    </source>
</evidence>
<evidence type="ECO:0000256" key="7">
    <source>
        <dbReference type="SAM" id="Phobius"/>
    </source>
</evidence>
<evidence type="ECO:0000313" key="9">
    <source>
        <dbReference type="Proteomes" id="UP001165384"/>
    </source>
</evidence>
<evidence type="ECO:0000256" key="5">
    <source>
        <dbReference type="ARBA" id="ARBA00022989"/>
    </source>
</evidence>
<reference evidence="8" key="1">
    <citation type="submission" date="2022-01" db="EMBL/GenBank/DDBJ databases">
        <authorList>
            <person name="Jo J.-H."/>
            <person name="Im W.-T."/>
        </authorList>
    </citation>
    <scope>NUCLEOTIDE SEQUENCE</scope>
    <source>
        <strain evidence="8">XY25</strain>
    </source>
</reference>
<keyword evidence="5 7" id="KW-1133">Transmembrane helix</keyword>
<evidence type="ECO:0000256" key="1">
    <source>
        <dbReference type="ARBA" id="ARBA00004651"/>
    </source>
</evidence>
<feature type="transmembrane region" description="Helical" evidence="7">
    <location>
        <begin position="170"/>
        <end position="189"/>
    </location>
</feature>
<dbReference type="CDD" id="cd13127">
    <property type="entry name" value="MATE_tuaB_like"/>
    <property type="match status" value="1"/>
</dbReference>
<keyword evidence="3" id="KW-1003">Cell membrane</keyword>
<evidence type="ECO:0000256" key="2">
    <source>
        <dbReference type="ARBA" id="ARBA00007430"/>
    </source>
</evidence>
<comment type="caution">
    <text evidence="8">The sequence shown here is derived from an EMBL/GenBank/DDBJ whole genome shotgun (WGS) entry which is preliminary data.</text>
</comment>
<dbReference type="Proteomes" id="UP001165384">
    <property type="component" value="Unassembled WGS sequence"/>
</dbReference>
<comment type="similarity">
    <text evidence="2">Belongs to the polysaccharide synthase family.</text>
</comment>
<dbReference type="Pfam" id="PF13440">
    <property type="entry name" value="Polysacc_synt_3"/>
    <property type="match status" value="1"/>
</dbReference>
<feature type="transmembrane region" description="Helical" evidence="7">
    <location>
        <begin position="443"/>
        <end position="461"/>
    </location>
</feature>
<sequence length="486" mass="51956">MGSVRKSIFYSLGQNYFLMVLQLITSMVLARILKPDEVGIFSVAAALSALASVVRDFGVAEYLIQETNLTCDKIRAALTINISISWLMAAGMFGGSFFAQEFYAEAGVGSVMRVLACNFLLIPFGAVTMAYFRRQMDFAPGFKISIVAGVSSSLASVVMGFAGLSYMSLAYSSLLGVVITVAMSFAMRPAELPRWPGLKEVRGVLAFGGFASGIYIFGQLGRSAPDLIIGRTASMGDVGFFSRANGLLEMFARTVMSAVHGVALPFFSATRREGGNVSEGLLKTVLMTTSIGWPFYAICACLALPAIRVLYGDQWDAAVPLMRVLCVAMAVDLVMLMSTEVLLALSQVKKSSLLQVSMQVLRILIMLGAAPFGLTAICYGIVVASLLNVGLAFHFLSSSIPLHWRDVAKALFPACGITATAAVGALVGLALGEAVSNWQIIHLGTGGGMALLATLACMWLTDHPYSYELRLLLARLPFGPWKKEAE</sequence>
<dbReference type="PANTHER" id="PTHR30250">
    <property type="entry name" value="PST FAMILY PREDICTED COLANIC ACID TRANSPORTER"/>
    <property type="match status" value="1"/>
</dbReference>
<feature type="transmembrane region" description="Helical" evidence="7">
    <location>
        <begin position="410"/>
        <end position="431"/>
    </location>
</feature>
<dbReference type="RefSeq" id="WP_275711089.1">
    <property type="nucleotide sequence ID" value="NZ_JAKLTN010000002.1"/>
</dbReference>
<name>A0ABS9K3K0_9RHOO</name>
<feature type="transmembrane region" description="Helical" evidence="7">
    <location>
        <begin position="12"/>
        <end position="33"/>
    </location>
</feature>
<feature type="transmembrane region" description="Helical" evidence="7">
    <location>
        <begin position="201"/>
        <end position="218"/>
    </location>
</feature>
<evidence type="ECO:0000256" key="3">
    <source>
        <dbReference type="ARBA" id="ARBA00022475"/>
    </source>
</evidence>
<dbReference type="EMBL" id="JAKLTN010000002">
    <property type="protein sequence ID" value="MCG2577756.1"/>
    <property type="molecule type" value="Genomic_DNA"/>
</dbReference>
<dbReference type="PANTHER" id="PTHR30250:SF10">
    <property type="entry name" value="LIPOPOLYSACCHARIDE BIOSYNTHESIS PROTEIN WZXC"/>
    <property type="match status" value="1"/>
</dbReference>
<protein>
    <submittedName>
        <fullName evidence="8">Lipopolysaccharide biosynthesis protein</fullName>
    </submittedName>
</protein>
<feature type="transmembrane region" description="Helical" evidence="7">
    <location>
        <begin position="76"/>
        <end position="99"/>
    </location>
</feature>
<evidence type="ECO:0000256" key="4">
    <source>
        <dbReference type="ARBA" id="ARBA00022692"/>
    </source>
</evidence>
<evidence type="ECO:0000313" key="8">
    <source>
        <dbReference type="EMBL" id="MCG2577756.1"/>
    </source>
</evidence>
<comment type="subcellular location">
    <subcellularLocation>
        <location evidence="1">Cell membrane</location>
        <topology evidence="1">Multi-pass membrane protein</topology>
    </subcellularLocation>
</comment>